<evidence type="ECO:0000256" key="1">
    <source>
        <dbReference type="ARBA" id="ARBA00023157"/>
    </source>
</evidence>
<evidence type="ECO:0000313" key="4">
    <source>
        <dbReference type="EMBL" id="PIC42513.1"/>
    </source>
</evidence>
<dbReference type="AlphaFoldDB" id="A0A2G5USS4"/>
<keyword evidence="5" id="KW-1185">Reference proteome</keyword>
<dbReference type="OrthoDB" id="5835295at2759"/>
<feature type="domain" description="Saposin B-type" evidence="3">
    <location>
        <begin position="33"/>
        <end position="109"/>
    </location>
</feature>
<dbReference type="InterPro" id="IPR008139">
    <property type="entry name" value="SaposinB_dom"/>
</dbReference>
<reference evidence="5" key="1">
    <citation type="submission" date="2017-10" db="EMBL/GenBank/DDBJ databases">
        <title>Rapid genome shrinkage in a self-fertile nematode reveals novel sperm competition proteins.</title>
        <authorList>
            <person name="Yin D."/>
            <person name="Schwarz E.M."/>
            <person name="Thomas C.G."/>
            <person name="Felde R.L."/>
            <person name="Korf I.F."/>
            <person name="Cutter A.D."/>
            <person name="Schartner C.M."/>
            <person name="Ralston E.J."/>
            <person name="Meyer B.J."/>
            <person name="Haag E.S."/>
        </authorList>
    </citation>
    <scope>NUCLEOTIDE SEQUENCE [LARGE SCALE GENOMIC DNA]</scope>
    <source>
        <strain evidence="5">JU1422</strain>
    </source>
</reference>
<dbReference type="FunFam" id="1.10.225.10:FF:000018">
    <property type="entry name" value="SaPosin-like Protein family"/>
    <property type="match status" value="1"/>
</dbReference>
<accession>A0A2G5USS4</accession>
<organism evidence="4 5">
    <name type="scientific">Caenorhabditis nigoni</name>
    <dbReference type="NCBI Taxonomy" id="1611254"/>
    <lineage>
        <taxon>Eukaryota</taxon>
        <taxon>Metazoa</taxon>
        <taxon>Ecdysozoa</taxon>
        <taxon>Nematoda</taxon>
        <taxon>Chromadorea</taxon>
        <taxon>Rhabditida</taxon>
        <taxon>Rhabditina</taxon>
        <taxon>Rhabditomorpha</taxon>
        <taxon>Rhabditoidea</taxon>
        <taxon>Rhabditidae</taxon>
        <taxon>Peloderinae</taxon>
        <taxon>Caenorhabditis</taxon>
    </lineage>
</organism>
<evidence type="ECO:0000259" key="3">
    <source>
        <dbReference type="PROSITE" id="PS50015"/>
    </source>
</evidence>
<dbReference type="InterPro" id="IPR011001">
    <property type="entry name" value="Saposin-like"/>
</dbReference>
<dbReference type="STRING" id="1611254.A0A2G5USS4"/>
<evidence type="ECO:0000256" key="2">
    <source>
        <dbReference type="SAM" id="SignalP"/>
    </source>
</evidence>
<dbReference type="Proteomes" id="UP000230233">
    <property type="component" value="Chromosome III"/>
</dbReference>
<dbReference type="SUPFAM" id="SSF47862">
    <property type="entry name" value="Saposin"/>
    <property type="match status" value="1"/>
</dbReference>
<proteinExistence type="predicted"/>
<keyword evidence="1" id="KW-1015">Disulfide bond</keyword>
<evidence type="ECO:0000313" key="5">
    <source>
        <dbReference type="Proteomes" id="UP000230233"/>
    </source>
</evidence>
<sequence length="109" mass="12210">MARLLPCLFLVLLAVAPFLASPQTNPLNLKKHHGVFCDVCKALVDGGEKVGDDDLDAWLDVNIGTLCWTMLLPLHHECEEELKKVKKELKKDIENKETPEKACKDVDLC</sequence>
<gene>
    <name evidence="4" type="primary">Cni-spp-1</name>
    <name evidence="4" type="synonym">Cnig_chr_III.g9566</name>
    <name evidence="4" type="ORF">B9Z55_009566</name>
</gene>
<comment type="caution">
    <text evidence="4">The sequence shown here is derived from an EMBL/GenBank/DDBJ whole genome shotgun (WGS) entry which is preliminary data.</text>
</comment>
<feature type="chain" id="PRO_5013647024" description="Saposin B-type domain-containing protein" evidence="2">
    <location>
        <begin position="21"/>
        <end position="109"/>
    </location>
</feature>
<dbReference type="Gene3D" id="1.10.225.10">
    <property type="entry name" value="Saposin-like"/>
    <property type="match status" value="1"/>
</dbReference>
<dbReference type="SMART" id="SM00741">
    <property type="entry name" value="SapB"/>
    <property type="match status" value="1"/>
</dbReference>
<keyword evidence="2" id="KW-0732">Signal</keyword>
<dbReference type="PROSITE" id="PS50015">
    <property type="entry name" value="SAP_B"/>
    <property type="match status" value="1"/>
</dbReference>
<name>A0A2G5USS4_9PELO</name>
<protein>
    <recommendedName>
        <fullName evidence="3">Saposin B-type domain-containing protein</fullName>
    </recommendedName>
</protein>
<dbReference type="EMBL" id="PDUG01000003">
    <property type="protein sequence ID" value="PIC42513.1"/>
    <property type="molecule type" value="Genomic_DNA"/>
</dbReference>
<feature type="signal peptide" evidence="2">
    <location>
        <begin position="1"/>
        <end position="20"/>
    </location>
</feature>